<dbReference type="InterPro" id="IPR042089">
    <property type="entry name" value="Peptidase_M13_dom_2"/>
</dbReference>
<name>A0AAD9K440_RIDPI</name>
<sequence>MTSRNQGDAVTFRYQGYLVTSRNQGDIVTQRNQGDTAIDWRRLFSLIFDEVNITINGSLPVAVIGSAFFKDLAQLLKITPKR</sequence>
<evidence type="ECO:0000313" key="2">
    <source>
        <dbReference type="Proteomes" id="UP001209878"/>
    </source>
</evidence>
<accession>A0AAD9K440</accession>
<protein>
    <submittedName>
        <fullName evidence="1">Uncharacterized protein</fullName>
    </submittedName>
</protein>
<organism evidence="1 2">
    <name type="scientific">Ridgeia piscesae</name>
    <name type="common">Tubeworm</name>
    <dbReference type="NCBI Taxonomy" id="27915"/>
    <lineage>
        <taxon>Eukaryota</taxon>
        <taxon>Metazoa</taxon>
        <taxon>Spiralia</taxon>
        <taxon>Lophotrochozoa</taxon>
        <taxon>Annelida</taxon>
        <taxon>Polychaeta</taxon>
        <taxon>Sedentaria</taxon>
        <taxon>Canalipalpata</taxon>
        <taxon>Sabellida</taxon>
        <taxon>Siboglinidae</taxon>
        <taxon>Ridgeia</taxon>
    </lineage>
</organism>
<dbReference type="Proteomes" id="UP001209878">
    <property type="component" value="Unassembled WGS sequence"/>
</dbReference>
<comment type="caution">
    <text evidence="1">The sequence shown here is derived from an EMBL/GenBank/DDBJ whole genome shotgun (WGS) entry which is preliminary data.</text>
</comment>
<reference evidence="1" key="1">
    <citation type="journal article" date="2023" name="Mol. Biol. Evol.">
        <title>Third-Generation Sequencing Reveals the Adaptive Role of the Epigenome in Three Deep-Sea Polychaetes.</title>
        <authorList>
            <person name="Perez M."/>
            <person name="Aroh O."/>
            <person name="Sun Y."/>
            <person name="Lan Y."/>
            <person name="Juniper S.K."/>
            <person name="Young C.R."/>
            <person name="Angers B."/>
            <person name="Qian P.Y."/>
        </authorList>
    </citation>
    <scope>NUCLEOTIDE SEQUENCE</scope>
    <source>
        <strain evidence="1">R07B-5</strain>
    </source>
</reference>
<evidence type="ECO:0000313" key="1">
    <source>
        <dbReference type="EMBL" id="KAK2164211.1"/>
    </source>
</evidence>
<dbReference type="EMBL" id="JAODUO010001427">
    <property type="protein sequence ID" value="KAK2164211.1"/>
    <property type="molecule type" value="Genomic_DNA"/>
</dbReference>
<keyword evidence="2" id="KW-1185">Reference proteome</keyword>
<dbReference type="AlphaFoldDB" id="A0AAD9K440"/>
<proteinExistence type="predicted"/>
<dbReference type="Gene3D" id="1.10.1380.10">
    <property type="entry name" value="Neutral endopeptidase , domain2"/>
    <property type="match status" value="1"/>
</dbReference>
<gene>
    <name evidence="1" type="ORF">NP493_1427g01025</name>
</gene>